<feature type="compositionally biased region" description="Basic and acidic residues" evidence="1">
    <location>
        <begin position="147"/>
        <end position="161"/>
    </location>
</feature>
<feature type="region of interest" description="Disordered" evidence="1">
    <location>
        <begin position="50"/>
        <end position="116"/>
    </location>
</feature>
<feature type="compositionally biased region" description="Polar residues" evidence="1">
    <location>
        <begin position="53"/>
        <end position="62"/>
    </location>
</feature>
<feature type="compositionally biased region" description="Basic and acidic residues" evidence="1">
    <location>
        <begin position="171"/>
        <end position="228"/>
    </location>
</feature>
<comment type="caution">
    <text evidence="2">The sequence shown here is derived from an EMBL/GenBank/DDBJ whole genome shotgun (WGS) entry which is preliminary data.</text>
</comment>
<feature type="compositionally biased region" description="Polar residues" evidence="1">
    <location>
        <begin position="552"/>
        <end position="562"/>
    </location>
</feature>
<organism evidence="2 3">
    <name type="scientific">Recurvomyces mirabilis</name>
    <dbReference type="NCBI Taxonomy" id="574656"/>
    <lineage>
        <taxon>Eukaryota</taxon>
        <taxon>Fungi</taxon>
        <taxon>Dikarya</taxon>
        <taxon>Ascomycota</taxon>
        <taxon>Pezizomycotina</taxon>
        <taxon>Dothideomycetes</taxon>
        <taxon>Dothideomycetidae</taxon>
        <taxon>Mycosphaerellales</taxon>
        <taxon>Teratosphaeriaceae</taxon>
        <taxon>Recurvomyces</taxon>
    </lineage>
</organism>
<feature type="compositionally biased region" description="Polar residues" evidence="1">
    <location>
        <begin position="501"/>
        <end position="519"/>
    </location>
</feature>
<name>A0AAE0WUS8_9PEZI</name>
<feature type="region of interest" description="Disordered" evidence="1">
    <location>
        <begin position="342"/>
        <end position="369"/>
    </location>
</feature>
<dbReference type="InterPro" id="IPR046784">
    <property type="entry name" value="Eap1"/>
</dbReference>
<reference evidence="2" key="1">
    <citation type="submission" date="2023-07" db="EMBL/GenBank/DDBJ databases">
        <title>Black Yeasts Isolated from many extreme environments.</title>
        <authorList>
            <person name="Coleine C."/>
            <person name="Stajich J.E."/>
            <person name="Selbmann L."/>
        </authorList>
    </citation>
    <scope>NUCLEOTIDE SEQUENCE</scope>
    <source>
        <strain evidence="2">CCFEE 5485</strain>
    </source>
</reference>
<accession>A0AAE0WUS8</accession>
<feature type="compositionally biased region" description="Polar residues" evidence="1">
    <location>
        <begin position="420"/>
        <end position="442"/>
    </location>
</feature>
<dbReference type="Proteomes" id="UP001274830">
    <property type="component" value="Unassembled WGS sequence"/>
</dbReference>
<evidence type="ECO:0000313" key="2">
    <source>
        <dbReference type="EMBL" id="KAK3678178.1"/>
    </source>
</evidence>
<feature type="compositionally biased region" description="Polar residues" evidence="1">
    <location>
        <begin position="290"/>
        <end position="303"/>
    </location>
</feature>
<protein>
    <submittedName>
        <fullName evidence="2">Uncharacterized protein</fullName>
    </submittedName>
</protein>
<feature type="compositionally biased region" description="Basic and acidic residues" evidence="1">
    <location>
        <begin position="236"/>
        <end position="263"/>
    </location>
</feature>
<feature type="compositionally biased region" description="Low complexity" evidence="1">
    <location>
        <begin position="790"/>
        <end position="800"/>
    </location>
</feature>
<sequence length="908" mass="99891">MAPTRHYTAEQLLHLRSSPLVKKPDNLPAIEQWIEYVYLDVDGTREKLRIPHSETQQSQQQTNRREPSNRLPKSTLAATAAEASPMGNFSTGQGRPGLTSRNSTARGGDGVTLGPSKALFASSRTTAKLADFDKPSTPLTENALEETEGHRNSRTFGEKQLNRKSMGADATDGRTGESWRRADNDKPDGDERNGKYGRRDREQDGDRRNGYGDRPDSRWHRDRDEKRPNGGGQGGWREREREREKDRPERGWGRGQADTKEPEWFGESATKPEDDFTSAKTAEDFEKWKQSMNAQNRQSTEITNDAPIESVAPTPIAKEAPTTKTVAPLKLEGIMGKPFGSWDSKTGSAMPDSAPVSSKPSSAKPKTSRFQAMFKAPEPAQEIFEAPANEVLPPGAPPRDAAEDKAGFDRVLQMLGGTTIGQVATPNEPASPQPRQVSNGNKPKSRFTGFFDQTPKSPERMQVPEDQPPVPFMAAPSRNMVETRGMVDEPSGLYGVRLPERQQSNEQPSRNQMPITTMSPEPPMPSNGLREQQGPPSGRVNDIFIEQPPSRGASTPDINIQNLLAARPTPRQQQADQSNFLLGLLQTKGARPPPQQQQQPRPDDNFQLWVEQQPKQMPEPHAPKPRAAPPPGSFEDQLLRNHNAMEAQRQVQQQPPPNTQDEPDIRRMSQRVPPPGFMGEQNHNLYQQPPPPHHARNFTEPPRQFQHPPPPQQQQQQHHAHNIRRMSGHPGLPQMAIPQQQPPYPAEFLQSPHAAAPPPGFNPGMPRHPPGIHNIPNIFSTPQPPPNQHQPPNQQQQREPPSQPPQLQPGFASMLPPTNGGPPNLDARLQQHATSPIGAGGPPPPGFFGGLQGYGGPPPSSLPMPQGFGGLMRGPPVGDRMAGYTEPMRAGGVGPGRVYDGYGAQGGR</sequence>
<dbReference type="EMBL" id="JAUTXT010000005">
    <property type="protein sequence ID" value="KAK3678178.1"/>
    <property type="molecule type" value="Genomic_DNA"/>
</dbReference>
<dbReference type="Pfam" id="PF20566">
    <property type="entry name" value="Eap1"/>
    <property type="match status" value="1"/>
</dbReference>
<dbReference type="AlphaFoldDB" id="A0AAE0WUS8"/>
<gene>
    <name evidence="2" type="ORF">LTR78_002274</name>
</gene>
<feature type="compositionally biased region" description="Basic residues" evidence="1">
    <location>
        <begin position="718"/>
        <end position="727"/>
    </location>
</feature>
<feature type="region of interest" description="Disordered" evidence="1">
    <location>
        <begin position="417"/>
        <end position="897"/>
    </location>
</feature>
<feature type="compositionally biased region" description="Polar residues" evidence="1">
    <location>
        <begin position="87"/>
        <end position="105"/>
    </location>
</feature>
<evidence type="ECO:0000313" key="3">
    <source>
        <dbReference type="Proteomes" id="UP001274830"/>
    </source>
</evidence>
<feature type="region of interest" description="Disordered" evidence="1">
    <location>
        <begin position="131"/>
        <end position="324"/>
    </location>
</feature>
<evidence type="ECO:0000256" key="1">
    <source>
        <dbReference type="SAM" id="MobiDB-lite"/>
    </source>
</evidence>
<feature type="compositionally biased region" description="Low complexity" evidence="1">
    <location>
        <begin position="353"/>
        <end position="365"/>
    </location>
</feature>
<feature type="compositionally biased region" description="Pro residues" evidence="1">
    <location>
        <begin position="755"/>
        <end position="769"/>
    </location>
</feature>
<keyword evidence="3" id="KW-1185">Reference proteome</keyword>
<proteinExistence type="predicted"/>
<feature type="compositionally biased region" description="Polar residues" evidence="1">
    <location>
        <begin position="570"/>
        <end position="580"/>
    </location>
</feature>